<comment type="subcellular location">
    <subcellularLocation>
        <location evidence="2">Membrane</location>
        <topology evidence="2">Multi-pass membrane protein</topology>
    </subcellularLocation>
</comment>
<feature type="chain" id="PRO_5040805668" description="RING-type E3 ubiquitin transferase" evidence="15">
    <location>
        <begin position="20"/>
        <end position="534"/>
    </location>
</feature>
<evidence type="ECO:0000256" key="1">
    <source>
        <dbReference type="ARBA" id="ARBA00000900"/>
    </source>
</evidence>
<dbReference type="SMART" id="SM00184">
    <property type="entry name" value="RING"/>
    <property type="match status" value="1"/>
</dbReference>
<evidence type="ECO:0000259" key="16">
    <source>
        <dbReference type="PROSITE" id="PS50089"/>
    </source>
</evidence>
<keyword evidence="4" id="KW-0808">Transferase</keyword>
<dbReference type="InterPro" id="IPR001841">
    <property type="entry name" value="Znf_RING"/>
</dbReference>
<dbReference type="GO" id="GO:0008270">
    <property type="term" value="F:zinc ion binding"/>
    <property type="evidence" value="ECO:0007669"/>
    <property type="project" value="UniProtKB-KW"/>
</dbReference>
<comment type="catalytic activity">
    <reaction evidence="1">
        <text>S-ubiquitinyl-[E2 ubiquitin-conjugating enzyme]-L-cysteine + [acceptor protein]-L-lysine = [E2 ubiquitin-conjugating enzyme]-L-cysteine + N(6)-ubiquitinyl-[acceptor protein]-L-lysine.</text>
        <dbReference type="EC" id="2.3.2.27"/>
    </reaction>
</comment>
<dbReference type="InterPro" id="IPR013083">
    <property type="entry name" value="Znf_RING/FYVE/PHD"/>
</dbReference>
<evidence type="ECO:0000256" key="8">
    <source>
        <dbReference type="ARBA" id="ARBA00022786"/>
    </source>
</evidence>
<evidence type="ECO:0000313" key="18">
    <source>
        <dbReference type="Proteomes" id="UP001151582"/>
    </source>
</evidence>
<sequence>MRFGLLGLGLLWLQRCAVASGEILTMAIDIITLTDDLNEIAQNISTFTQPSVNDTSIYLVSEDATNLEGILYKYSGQMDQKLPAGLPYIALYNADKLGVTRRSLYSYNTAKSQAILIYTTGREPSVYDIGSDIRSGVFTIPYTLGETLENLVENIRGNATDADSIESTGTAVPYLRLQLWESDGQPYKPKEASPLAAILAGTIAGSVGLAVLVGLLFSLHRFYRRRQRDQIRTSQRDMGIATYWTLLDSSTTQPMSADLVPCLKLAKADEQGVPQVVRIKRKPKPADDEPLANADDDGVTFWHIKPLPFLRLGPNGSRLDMSDKPLPTIATESGEPESPPGPRRESAPLLPAHHHSAANARLSTRSSPGNLNPLRWSWGKFGIKTKKAATSTIPPHADDITIVDIPSGNAEKQASANSASGDSLDADDTQSSDGNDTGDDESEIQALDNQGNAMATSLPETHCQLCRLHYVPDEMARLLPCRHSYHQRCIDHWLTTRAGVCPVCHYDCVPYCESKVGRAKQRQKMKMGPLPYVP</sequence>
<dbReference type="Proteomes" id="UP001151582">
    <property type="component" value="Unassembled WGS sequence"/>
</dbReference>
<evidence type="ECO:0000256" key="11">
    <source>
        <dbReference type="ARBA" id="ARBA00023136"/>
    </source>
</evidence>
<accession>A0A9W8B9B1</accession>
<organism evidence="17 18">
    <name type="scientific">Dimargaris verticillata</name>
    <dbReference type="NCBI Taxonomy" id="2761393"/>
    <lineage>
        <taxon>Eukaryota</taxon>
        <taxon>Fungi</taxon>
        <taxon>Fungi incertae sedis</taxon>
        <taxon>Zoopagomycota</taxon>
        <taxon>Kickxellomycotina</taxon>
        <taxon>Dimargaritomycetes</taxon>
        <taxon>Dimargaritales</taxon>
        <taxon>Dimargaritaceae</taxon>
        <taxon>Dimargaris</taxon>
    </lineage>
</organism>
<evidence type="ECO:0000313" key="17">
    <source>
        <dbReference type="EMBL" id="KAJ1982241.1"/>
    </source>
</evidence>
<dbReference type="AlphaFoldDB" id="A0A9W8B9B1"/>
<feature type="compositionally biased region" description="Polar residues" evidence="13">
    <location>
        <begin position="361"/>
        <end position="370"/>
    </location>
</feature>
<reference evidence="17" key="1">
    <citation type="submission" date="2022-07" db="EMBL/GenBank/DDBJ databases">
        <title>Phylogenomic reconstructions and comparative analyses of Kickxellomycotina fungi.</title>
        <authorList>
            <person name="Reynolds N.K."/>
            <person name="Stajich J.E."/>
            <person name="Barry K."/>
            <person name="Grigoriev I.V."/>
            <person name="Crous P."/>
            <person name="Smith M.E."/>
        </authorList>
    </citation>
    <scope>NUCLEOTIDE SEQUENCE</scope>
    <source>
        <strain evidence="17">RSA 567</strain>
    </source>
</reference>
<evidence type="ECO:0000256" key="10">
    <source>
        <dbReference type="ARBA" id="ARBA00022989"/>
    </source>
</evidence>
<feature type="compositionally biased region" description="Acidic residues" evidence="13">
    <location>
        <begin position="424"/>
        <end position="443"/>
    </location>
</feature>
<dbReference type="PANTHER" id="PTHR45977">
    <property type="entry name" value="TARGET OF ERK KINASE MPK-1"/>
    <property type="match status" value="1"/>
</dbReference>
<dbReference type="GO" id="GO:0061630">
    <property type="term" value="F:ubiquitin protein ligase activity"/>
    <property type="evidence" value="ECO:0007669"/>
    <property type="project" value="UniProtKB-EC"/>
</dbReference>
<gene>
    <name evidence="17" type="ORF">H4R34_001784</name>
</gene>
<dbReference type="GO" id="GO:0016567">
    <property type="term" value="P:protein ubiquitination"/>
    <property type="evidence" value="ECO:0007669"/>
    <property type="project" value="TreeGrafter"/>
</dbReference>
<keyword evidence="7 12" id="KW-0863">Zinc-finger</keyword>
<comment type="caution">
    <text evidence="17">The sequence shown here is derived from an EMBL/GenBank/DDBJ whole genome shotgun (WGS) entry which is preliminary data.</text>
</comment>
<evidence type="ECO:0000256" key="9">
    <source>
        <dbReference type="ARBA" id="ARBA00022833"/>
    </source>
</evidence>
<protein>
    <recommendedName>
        <fullName evidence="3">RING-type E3 ubiquitin transferase</fullName>
        <ecNumber evidence="3">2.3.2.27</ecNumber>
    </recommendedName>
</protein>
<evidence type="ECO:0000256" key="15">
    <source>
        <dbReference type="SAM" id="SignalP"/>
    </source>
</evidence>
<evidence type="ECO:0000256" key="12">
    <source>
        <dbReference type="PROSITE-ProRule" id="PRU00175"/>
    </source>
</evidence>
<evidence type="ECO:0000256" key="14">
    <source>
        <dbReference type="SAM" id="Phobius"/>
    </source>
</evidence>
<keyword evidence="5 14" id="KW-0812">Transmembrane</keyword>
<dbReference type="PANTHER" id="PTHR45977:SF4">
    <property type="entry name" value="RING-TYPE DOMAIN-CONTAINING PROTEIN"/>
    <property type="match status" value="1"/>
</dbReference>
<dbReference type="OrthoDB" id="8062037at2759"/>
<dbReference type="Gene3D" id="3.30.40.10">
    <property type="entry name" value="Zinc/RING finger domain, C3HC4 (zinc finger)"/>
    <property type="match status" value="1"/>
</dbReference>
<feature type="transmembrane region" description="Helical" evidence="14">
    <location>
        <begin position="195"/>
        <end position="219"/>
    </location>
</feature>
<feature type="compositionally biased region" description="Polar residues" evidence="13">
    <location>
        <begin position="410"/>
        <end position="421"/>
    </location>
</feature>
<keyword evidence="8" id="KW-0833">Ubl conjugation pathway</keyword>
<feature type="signal peptide" evidence="15">
    <location>
        <begin position="1"/>
        <end position="19"/>
    </location>
</feature>
<evidence type="ECO:0000256" key="3">
    <source>
        <dbReference type="ARBA" id="ARBA00012483"/>
    </source>
</evidence>
<keyword evidence="6" id="KW-0479">Metal-binding</keyword>
<evidence type="ECO:0000256" key="13">
    <source>
        <dbReference type="SAM" id="MobiDB-lite"/>
    </source>
</evidence>
<evidence type="ECO:0000256" key="7">
    <source>
        <dbReference type="ARBA" id="ARBA00022771"/>
    </source>
</evidence>
<evidence type="ECO:0000256" key="6">
    <source>
        <dbReference type="ARBA" id="ARBA00022723"/>
    </source>
</evidence>
<proteinExistence type="predicted"/>
<feature type="region of interest" description="Disordered" evidence="13">
    <location>
        <begin position="410"/>
        <end position="443"/>
    </location>
</feature>
<dbReference type="EC" id="2.3.2.27" evidence="3"/>
<keyword evidence="9" id="KW-0862">Zinc</keyword>
<keyword evidence="15" id="KW-0732">Signal</keyword>
<dbReference type="PROSITE" id="PS50089">
    <property type="entry name" value="ZF_RING_2"/>
    <property type="match status" value="1"/>
</dbReference>
<evidence type="ECO:0000256" key="2">
    <source>
        <dbReference type="ARBA" id="ARBA00004141"/>
    </source>
</evidence>
<keyword evidence="18" id="KW-1185">Reference proteome</keyword>
<dbReference type="SUPFAM" id="SSF57850">
    <property type="entry name" value="RING/U-box"/>
    <property type="match status" value="1"/>
</dbReference>
<evidence type="ECO:0000256" key="4">
    <source>
        <dbReference type="ARBA" id="ARBA00022679"/>
    </source>
</evidence>
<name>A0A9W8B9B1_9FUNG</name>
<keyword evidence="10 14" id="KW-1133">Transmembrane helix</keyword>
<dbReference type="GO" id="GO:0016020">
    <property type="term" value="C:membrane"/>
    <property type="evidence" value="ECO:0007669"/>
    <property type="project" value="UniProtKB-SubCell"/>
</dbReference>
<dbReference type="EMBL" id="JANBQB010000097">
    <property type="protein sequence ID" value="KAJ1982241.1"/>
    <property type="molecule type" value="Genomic_DNA"/>
</dbReference>
<dbReference type="GO" id="GO:0006511">
    <property type="term" value="P:ubiquitin-dependent protein catabolic process"/>
    <property type="evidence" value="ECO:0007669"/>
    <property type="project" value="TreeGrafter"/>
</dbReference>
<feature type="domain" description="RING-type" evidence="16">
    <location>
        <begin position="463"/>
        <end position="505"/>
    </location>
</feature>
<evidence type="ECO:0000256" key="5">
    <source>
        <dbReference type="ARBA" id="ARBA00022692"/>
    </source>
</evidence>
<keyword evidence="11 14" id="KW-0472">Membrane</keyword>
<feature type="region of interest" description="Disordered" evidence="13">
    <location>
        <begin position="313"/>
        <end position="371"/>
    </location>
</feature>
<dbReference type="Pfam" id="PF13639">
    <property type="entry name" value="zf-RING_2"/>
    <property type="match status" value="1"/>
</dbReference>